<evidence type="ECO:0000256" key="6">
    <source>
        <dbReference type="ARBA" id="ARBA00022741"/>
    </source>
</evidence>
<evidence type="ECO:0000256" key="8">
    <source>
        <dbReference type="ARBA" id="ARBA00023136"/>
    </source>
</evidence>
<evidence type="ECO:0000256" key="3">
    <source>
        <dbReference type="ARBA" id="ARBA00022448"/>
    </source>
</evidence>
<dbReference type="Gene3D" id="3.40.50.300">
    <property type="entry name" value="P-loop containing nucleotide triphosphate hydrolases"/>
    <property type="match status" value="1"/>
</dbReference>
<sequence length="330" mass="38140">MLILDIRNLTIEFETSNGFIKIVDRISISLLEGEALGLVGDSGYGKSLIVSTICGIIKKNVRIMADRFNFLNTDLLKLTNYERRKFIRYNISMIFQDPKSCLEPSNRIGKQIIQSISLFTYNGVWWKRINWRKYRAIELLHRVGIKDHKKIMNSYPHELTDCECQKIMIAIAIAIKPKLLIADEATNTMVSTTQSQVFRLLDKLKQNNMMTILLISHDIEIISKFVDRINVFYCGQILEVSSTKNILQYPRHPYTQALIRSIPNFDATLPHKSKLNTLFGDIPSLEYLPIGCRLGPRCPYAQKKCIETPRLRRIKNHLIACHYPLNIIIK</sequence>
<dbReference type="InterPro" id="IPR013563">
    <property type="entry name" value="Oligopep_ABC_C"/>
</dbReference>
<dbReference type="GO" id="GO:0005524">
    <property type="term" value="F:ATP binding"/>
    <property type="evidence" value="ECO:0007669"/>
    <property type="project" value="UniProtKB-KW"/>
</dbReference>
<dbReference type="PANTHER" id="PTHR43297">
    <property type="entry name" value="OLIGOPEPTIDE TRANSPORT ATP-BINDING PROTEIN APPD"/>
    <property type="match status" value="1"/>
</dbReference>
<keyword evidence="5" id="KW-0997">Cell inner membrane</keyword>
<keyword evidence="6" id="KW-0547">Nucleotide-binding</keyword>
<gene>
    <name evidence="10" type="primary">sapD</name>
    <name evidence="10" type="ORF">SOFFGTOCOR_0669</name>
</gene>
<dbReference type="PROSITE" id="PS50893">
    <property type="entry name" value="ABC_TRANSPORTER_2"/>
    <property type="match status" value="1"/>
</dbReference>
<dbReference type="InterPro" id="IPR003439">
    <property type="entry name" value="ABC_transporter-like_ATP-bd"/>
</dbReference>
<dbReference type="Proteomes" id="UP000242301">
    <property type="component" value="Unassembled WGS sequence"/>
</dbReference>
<proteinExistence type="inferred from homology"/>
<keyword evidence="11" id="KW-1185">Reference proteome</keyword>
<dbReference type="InterPro" id="IPR050388">
    <property type="entry name" value="ABC_Ni/Peptide_Import"/>
</dbReference>
<dbReference type="Pfam" id="PF00005">
    <property type="entry name" value="ABC_tran"/>
    <property type="match status" value="1"/>
</dbReference>
<dbReference type="PANTHER" id="PTHR43297:SF4">
    <property type="entry name" value="PUTRESCINE EXPORT SYSTEM ATP-BINDING PROTEIN SAPD"/>
    <property type="match status" value="1"/>
</dbReference>
<keyword evidence="7 10" id="KW-0067">ATP-binding</keyword>
<evidence type="ECO:0000256" key="5">
    <source>
        <dbReference type="ARBA" id="ARBA00022519"/>
    </source>
</evidence>
<evidence type="ECO:0000256" key="2">
    <source>
        <dbReference type="ARBA" id="ARBA00005417"/>
    </source>
</evidence>
<dbReference type="SMART" id="SM00382">
    <property type="entry name" value="AAA"/>
    <property type="match status" value="1"/>
</dbReference>
<accession>A0A0M6W6F1</accession>
<dbReference type="EMBL" id="CVRF01000004">
    <property type="protein sequence ID" value="CRK85444.1"/>
    <property type="molecule type" value="Genomic_DNA"/>
</dbReference>
<name>A0A0M6W6F1_9GAMM</name>
<comment type="subcellular location">
    <subcellularLocation>
        <location evidence="1">Cell inner membrane</location>
        <topology evidence="1">Peripheral membrane protein</topology>
    </subcellularLocation>
</comment>
<keyword evidence="4" id="KW-1003">Cell membrane</keyword>
<organism evidence="10 11">
    <name type="scientific">Candidatus Providencia siddallii</name>
    <dbReference type="NCBI Taxonomy" id="1715285"/>
    <lineage>
        <taxon>Bacteria</taxon>
        <taxon>Pseudomonadati</taxon>
        <taxon>Pseudomonadota</taxon>
        <taxon>Gammaproteobacteria</taxon>
        <taxon>Enterobacterales</taxon>
        <taxon>Morganellaceae</taxon>
        <taxon>Providencia</taxon>
    </lineage>
</organism>
<evidence type="ECO:0000256" key="1">
    <source>
        <dbReference type="ARBA" id="ARBA00004417"/>
    </source>
</evidence>
<dbReference type="InterPro" id="IPR027417">
    <property type="entry name" value="P-loop_NTPase"/>
</dbReference>
<keyword evidence="3" id="KW-0813">Transport</keyword>
<evidence type="ECO:0000313" key="10">
    <source>
        <dbReference type="EMBL" id="CRK85444.1"/>
    </source>
</evidence>
<evidence type="ECO:0000259" key="9">
    <source>
        <dbReference type="PROSITE" id="PS50893"/>
    </source>
</evidence>
<dbReference type="SUPFAM" id="SSF52540">
    <property type="entry name" value="P-loop containing nucleoside triphosphate hydrolases"/>
    <property type="match status" value="1"/>
</dbReference>
<evidence type="ECO:0000256" key="4">
    <source>
        <dbReference type="ARBA" id="ARBA00022475"/>
    </source>
</evidence>
<evidence type="ECO:0000313" key="11">
    <source>
        <dbReference type="Proteomes" id="UP000242301"/>
    </source>
</evidence>
<dbReference type="GO" id="GO:0015833">
    <property type="term" value="P:peptide transport"/>
    <property type="evidence" value="ECO:0007669"/>
    <property type="project" value="InterPro"/>
</dbReference>
<comment type="similarity">
    <text evidence="2">Belongs to the ABC transporter superfamily.</text>
</comment>
<dbReference type="STRING" id="1715285.SOFFGTOCOR_0669"/>
<dbReference type="GO" id="GO:0016887">
    <property type="term" value="F:ATP hydrolysis activity"/>
    <property type="evidence" value="ECO:0007669"/>
    <property type="project" value="InterPro"/>
</dbReference>
<feature type="domain" description="ABC transporter" evidence="9">
    <location>
        <begin position="6"/>
        <end position="259"/>
    </location>
</feature>
<keyword evidence="8" id="KW-0472">Membrane</keyword>
<reference evidence="11" key="1">
    <citation type="submission" date="2015-05" db="EMBL/GenBank/DDBJ databases">
        <authorList>
            <person name="Manzano-Marin A."/>
        </authorList>
    </citation>
    <scope>NUCLEOTIDE SEQUENCE [LARGE SCALE GENOMIC DNA]</scope>
    <source>
        <strain evidence="11">officinalis</strain>
    </source>
</reference>
<protein>
    <submittedName>
        <fullName evidence="10">Peptide transport system ATP-binding protein SapD</fullName>
    </submittedName>
</protein>
<evidence type="ECO:0000256" key="7">
    <source>
        <dbReference type="ARBA" id="ARBA00022840"/>
    </source>
</evidence>
<dbReference type="Pfam" id="PF08352">
    <property type="entry name" value="oligo_HPY"/>
    <property type="match status" value="1"/>
</dbReference>
<dbReference type="NCBIfam" id="TIGR01727">
    <property type="entry name" value="oligo_HPY"/>
    <property type="match status" value="1"/>
</dbReference>
<dbReference type="InterPro" id="IPR003593">
    <property type="entry name" value="AAA+_ATPase"/>
</dbReference>
<dbReference type="AlphaFoldDB" id="A0A0M6W6F1"/>
<dbReference type="GO" id="GO:0005886">
    <property type="term" value="C:plasma membrane"/>
    <property type="evidence" value="ECO:0007669"/>
    <property type="project" value="UniProtKB-SubCell"/>
</dbReference>